<dbReference type="Pfam" id="PF13966">
    <property type="entry name" value="zf-RVT"/>
    <property type="match status" value="1"/>
</dbReference>
<feature type="domain" description="Reverse transcriptase zinc-binding" evidence="2">
    <location>
        <begin position="349"/>
        <end position="439"/>
    </location>
</feature>
<dbReference type="InterPro" id="IPR000477">
    <property type="entry name" value="RT_dom"/>
</dbReference>
<dbReference type="PANTHER" id="PTHR33116:SF86">
    <property type="entry name" value="REVERSE TRANSCRIPTASE DOMAIN-CONTAINING PROTEIN"/>
    <property type="match status" value="1"/>
</dbReference>
<dbReference type="PANTHER" id="PTHR33116">
    <property type="entry name" value="REVERSE TRANSCRIPTASE ZINC-BINDING DOMAIN-CONTAINING PROTEIN-RELATED-RELATED"/>
    <property type="match status" value="1"/>
</dbReference>
<feature type="domain" description="Reverse transcriptase" evidence="1">
    <location>
        <begin position="12"/>
        <end position="170"/>
    </location>
</feature>
<sequence>GGIAVVSVEGATQAAFVPGRFITDNVLVAYELNHFLKLKTKGKHGFMSLKLDVSKVYDRVEWSFLERVLLRLGFHQRFVSLVMMCVTSISFSFLLNGEQFGFLKPERGLRQGDPLSPYLFLLCAEAFSGMIQKAERDGLIQGIAVSRTAPPICHLLFADYTLIYCQASADALHFAMWRRGCNETWREGGLGFRLLKEHNLAFLAKQAWRIAFNTGNSLHNVISRRYFPGSTFLEARLGSRPSYTWRSIWSARDLLAAGIRWKIGNGRCIPILGQPWLPRLKTFQLQQAPISLPSDGKVSTLMSPADEWNVALVRAAFCSDDADCILGVKLPGTDSRDELVWRYGSNGTFSVKSAYSLAVELNDEGACSQTGRSWNYIWNSKAIPKVMLFAWRCVHEAFPTSVNLRRKGISIADGCVHCSEEPKDTLHVLVFYCFAQLVWAVSGLPGDVVHCSTTNVEGWFRRTHGEWSRLE</sequence>
<feature type="non-terminal residue" evidence="3">
    <location>
        <position position="1"/>
    </location>
</feature>
<accession>A0AAW2TMU7</accession>
<dbReference type="SUPFAM" id="SSF56672">
    <property type="entry name" value="DNA/RNA polymerases"/>
    <property type="match status" value="1"/>
</dbReference>
<dbReference type="AlphaFoldDB" id="A0AAW2TMU7"/>
<dbReference type="InterPro" id="IPR026960">
    <property type="entry name" value="RVT-Znf"/>
</dbReference>
<reference evidence="3" key="2">
    <citation type="journal article" date="2024" name="Plant">
        <title>Genomic evolution and insights into agronomic trait innovations of Sesamum species.</title>
        <authorList>
            <person name="Miao H."/>
            <person name="Wang L."/>
            <person name="Qu L."/>
            <person name="Liu H."/>
            <person name="Sun Y."/>
            <person name="Le M."/>
            <person name="Wang Q."/>
            <person name="Wei S."/>
            <person name="Zheng Y."/>
            <person name="Lin W."/>
            <person name="Duan Y."/>
            <person name="Cao H."/>
            <person name="Xiong S."/>
            <person name="Wang X."/>
            <person name="Wei L."/>
            <person name="Li C."/>
            <person name="Ma Q."/>
            <person name="Ju M."/>
            <person name="Zhao R."/>
            <person name="Li G."/>
            <person name="Mu C."/>
            <person name="Tian Q."/>
            <person name="Mei H."/>
            <person name="Zhang T."/>
            <person name="Gao T."/>
            <person name="Zhang H."/>
        </authorList>
    </citation>
    <scope>NUCLEOTIDE SEQUENCE</scope>
    <source>
        <strain evidence="3">KEN1</strain>
    </source>
</reference>
<name>A0AAW2TMU7_9LAMI</name>
<reference evidence="3" key="1">
    <citation type="submission" date="2020-06" db="EMBL/GenBank/DDBJ databases">
        <authorList>
            <person name="Li T."/>
            <person name="Hu X."/>
            <person name="Zhang T."/>
            <person name="Song X."/>
            <person name="Zhang H."/>
            <person name="Dai N."/>
            <person name="Sheng W."/>
            <person name="Hou X."/>
            <person name="Wei L."/>
        </authorList>
    </citation>
    <scope>NUCLEOTIDE SEQUENCE</scope>
    <source>
        <strain evidence="3">KEN1</strain>
        <tissue evidence="3">Leaf</tissue>
    </source>
</reference>
<proteinExistence type="predicted"/>
<gene>
    <name evidence="3" type="ORF">Slati_3939400</name>
</gene>
<evidence type="ECO:0000259" key="1">
    <source>
        <dbReference type="Pfam" id="PF00078"/>
    </source>
</evidence>
<evidence type="ECO:0000313" key="3">
    <source>
        <dbReference type="EMBL" id="KAL0406255.1"/>
    </source>
</evidence>
<dbReference type="EMBL" id="JACGWN010000014">
    <property type="protein sequence ID" value="KAL0406255.1"/>
    <property type="molecule type" value="Genomic_DNA"/>
</dbReference>
<protein>
    <submittedName>
        <fullName evidence="3">Mitochondrial protein</fullName>
    </submittedName>
</protein>
<dbReference type="Pfam" id="PF00078">
    <property type="entry name" value="RVT_1"/>
    <property type="match status" value="1"/>
</dbReference>
<organism evidence="3">
    <name type="scientific">Sesamum latifolium</name>
    <dbReference type="NCBI Taxonomy" id="2727402"/>
    <lineage>
        <taxon>Eukaryota</taxon>
        <taxon>Viridiplantae</taxon>
        <taxon>Streptophyta</taxon>
        <taxon>Embryophyta</taxon>
        <taxon>Tracheophyta</taxon>
        <taxon>Spermatophyta</taxon>
        <taxon>Magnoliopsida</taxon>
        <taxon>eudicotyledons</taxon>
        <taxon>Gunneridae</taxon>
        <taxon>Pentapetalae</taxon>
        <taxon>asterids</taxon>
        <taxon>lamiids</taxon>
        <taxon>Lamiales</taxon>
        <taxon>Pedaliaceae</taxon>
        <taxon>Sesamum</taxon>
    </lineage>
</organism>
<comment type="caution">
    <text evidence="3">The sequence shown here is derived from an EMBL/GenBank/DDBJ whole genome shotgun (WGS) entry which is preliminary data.</text>
</comment>
<evidence type="ECO:0000259" key="2">
    <source>
        <dbReference type="Pfam" id="PF13966"/>
    </source>
</evidence>
<dbReference type="InterPro" id="IPR043502">
    <property type="entry name" value="DNA/RNA_pol_sf"/>
</dbReference>